<dbReference type="GO" id="GO:0046943">
    <property type="term" value="F:carboxylic acid transmembrane transporter activity"/>
    <property type="evidence" value="ECO:0007669"/>
    <property type="project" value="TreeGrafter"/>
</dbReference>
<feature type="domain" description="Major facilitator superfamily (MFS) profile" evidence="7">
    <location>
        <begin position="27"/>
        <end position="407"/>
    </location>
</feature>
<dbReference type="InterPro" id="IPR005829">
    <property type="entry name" value="Sugar_transporter_CS"/>
</dbReference>
<name>A0A5S4FJE6_9ACTN</name>
<protein>
    <submittedName>
        <fullName evidence="8">MFS transporter</fullName>
    </submittedName>
</protein>
<feature type="transmembrane region" description="Helical" evidence="6">
    <location>
        <begin position="152"/>
        <end position="173"/>
    </location>
</feature>
<evidence type="ECO:0000259" key="7">
    <source>
        <dbReference type="PROSITE" id="PS50850"/>
    </source>
</evidence>
<evidence type="ECO:0000313" key="9">
    <source>
        <dbReference type="Proteomes" id="UP000309128"/>
    </source>
</evidence>
<feature type="transmembrane region" description="Helical" evidence="6">
    <location>
        <begin position="356"/>
        <end position="377"/>
    </location>
</feature>
<dbReference type="Pfam" id="PF07690">
    <property type="entry name" value="MFS_1"/>
    <property type="match status" value="1"/>
</dbReference>
<dbReference type="GO" id="GO:0005886">
    <property type="term" value="C:plasma membrane"/>
    <property type="evidence" value="ECO:0007669"/>
    <property type="project" value="UniProtKB-SubCell"/>
</dbReference>
<feature type="transmembrane region" description="Helical" evidence="6">
    <location>
        <begin position="40"/>
        <end position="58"/>
    </location>
</feature>
<evidence type="ECO:0000256" key="4">
    <source>
        <dbReference type="ARBA" id="ARBA00023136"/>
    </source>
</evidence>
<evidence type="ECO:0000256" key="5">
    <source>
        <dbReference type="SAM" id="MobiDB-lite"/>
    </source>
</evidence>
<organism evidence="8 9">
    <name type="scientific">Nonomuraea turkmeniaca</name>
    <dbReference type="NCBI Taxonomy" id="103838"/>
    <lineage>
        <taxon>Bacteria</taxon>
        <taxon>Bacillati</taxon>
        <taxon>Actinomycetota</taxon>
        <taxon>Actinomycetes</taxon>
        <taxon>Streptosporangiales</taxon>
        <taxon>Streptosporangiaceae</taxon>
        <taxon>Nonomuraea</taxon>
    </lineage>
</organism>
<proteinExistence type="predicted"/>
<gene>
    <name evidence="8" type="ORF">ETD86_17780</name>
</gene>
<feature type="transmembrane region" description="Helical" evidence="6">
    <location>
        <begin position="179"/>
        <end position="196"/>
    </location>
</feature>
<dbReference type="OrthoDB" id="9787026at2"/>
<evidence type="ECO:0000256" key="1">
    <source>
        <dbReference type="ARBA" id="ARBA00004651"/>
    </source>
</evidence>
<keyword evidence="3 6" id="KW-1133">Transmembrane helix</keyword>
<dbReference type="PROSITE" id="PS00217">
    <property type="entry name" value="SUGAR_TRANSPORT_2"/>
    <property type="match status" value="1"/>
</dbReference>
<keyword evidence="2 6" id="KW-0812">Transmembrane</keyword>
<keyword evidence="9" id="KW-1185">Reference proteome</keyword>
<evidence type="ECO:0000256" key="3">
    <source>
        <dbReference type="ARBA" id="ARBA00022989"/>
    </source>
</evidence>
<feature type="transmembrane region" description="Helical" evidence="6">
    <location>
        <begin position="230"/>
        <end position="254"/>
    </location>
</feature>
<dbReference type="AlphaFoldDB" id="A0A5S4FJE6"/>
<feature type="transmembrane region" description="Helical" evidence="6">
    <location>
        <begin position="266"/>
        <end position="283"/>
    </location>
</feature>
<dbReference type="EMBL" id="VCKY01000053">
    <property type="protein sequence ID" value="TMR20735.1"/>
    <property type="molecule type" value="Genomic_DNA"/>
</dbReference>
<dbReference type="PANTHER" id="PTHR23508">
    <property type="entry name" value="CARBOXYLIC ACID TRANSPORTER PROTEIN HOMOLOG"/>
    <property type="match status" value="1"/>
</dbReference>
<keyword evidence="4 6" id="KW-0472">Membrane</keyword>
<feature type="transmembrane region" description="Helical" evidence="6">
    <location>
        <begin position="93"/>
        <end position="112"/>
    </location>
</feature>
<dbReference type="Gene3D" id="1.20.1250.20">
    <property type="entry name" value="MFS general substrate transporter like domains"/>
    <property type="match status" value="2"/>
</dbReference>
<evidence type="ECO:0000313" key="8">
    <source>
        <dbReference type="EMBL" id="TMR20735.1"/>
    </source>
</evidence>
<dbReference type="InterPro" id="IPR036259">
    <property type="entry name" value="MFS_trans_sf"/>
</dbReference>
<dbReference type="PANTHER" id="PTHR23508:SF10">
    <property type="entry name" value="CARBOXYLIC ACID TRANSPORTER PROTEIN HOMOLOG"/>
    <property type="match status" value="1"/>
</dbReference>
<feature type="transmembrane region" description="Helical" evidence="6">
    <location>
        <begin position="319"/>
        <end position="344"/>
    </location>
</feature>
<dbReference type="InterPro" id="IPR020846">
    <property type="entry name" value="MFS_dom"/>
</dbReference>
<evidence type="ECO:0000256" key="6">
    <source>
        <dbReference type="SAM" id="Phobius"/>
    </source>
</evidence>
<dbReference type="InterPro" id="IPR011701">
    <property type="entry name" value="MFS"/>
</dbReference>
<accession>A0A5S4FJE6</accession>
<comment type="caution">
    <text evidence="8">The sequence shown here is derived from an EMBL/GenBank/DDBJ whole genome shotgun (WGS) entry which is preliminary data.</text>
</comment>
<sequence length="412" mass="43549">MSESLSEQSRPTSTPSSPAKEQSATKAVVTAVVGYAMDGFDMLIVSVVLAAVTAHFALSPGEAGAIATFTLVGAVVGGIVFGILSDRYGRVRVLTWTILLFSLFTGLSALAQSYEQLVFLRFVAGIGLGGEFGIGMTLAAEACRPSQRARTTSLVALGWQFGVLLAALAGIFLQPLIGWRGMLALGVLPALIAWAFRRKVGEPQMFVEADKRSAPIRMLWRDAATTKSSIAMIILTSVQNFGYYGVMVWLPTYLSTQLGFSLTKSGLWTVATVLGMAAGIVIFGQFADRVGRRPAMATFQVGAALSVLVYSQLTDSTALLVGGVVMGLFVNGMLGGYGALMAELYPTQARATAENVLFNIGRGVGGFGPWLIGLIIAQYSFSLAIGLLSLIYLAALATTLTLVPERKGMELE</sequence>
<comment type="subcellular location">
    <subcellularLocation>
        <location evidence="1">Cell membrane</location>
        <topology evidence="1">Multi-pass membrane protein</topology>
    </subcellularLocation>
</comment>
<dbReference type="RefSeq" id="WP_138667268.1">
    <property type="nucleotide sequence ID" value="NZ_VCKY01000053.1"/>
</dbReference>
<dbReference type="SUPFAM" id="SSF103473">
    <property type="entry name" value="MFS general substrate transporter"/>
    <property type="match status" value="1"/>
</dbReference>
<dbReference type="Proteomes" id="UP000309128">
    <property type="component" value="Unassembled WGS sequence"/>
</dbReference>
<evidence type="ECO:0000256" key="2">
    <source>
        <dbReference type="ARBA" id="ARBA00022692"/>
    </source>
</evidence>
<reference evidence="8 9" key="1">
    <citation type="submission" date="2019-05" db="EMBL/GenBank/DDBJ databases">
        <title>Draft genome sequence of Nonomuraea turkmeniaca DSM 43926.</title>
        <authorList>
            <person name="Saricaoglu S."/>
            <person name="Isik K."/>
        </authorList>
    </citation>
    <scope>NUCLEOTIDE SEQUENCE [LARGE SCALE GENOMIC DNA]</scope>
    <source>
        <strain evidence="8 9">DSM 43926</strain>
    </source>
</reference>
<feature type="transmembrane region" description="Helical" evidence="6">
    <location>
        <begin position="118"/>
        <end position="140"/>
    </location>
</feature>
<feature type="transmembrane region" description="Helical" evidence="6">
    <location>
        <begin position="64"/>
        <end position="84"/>
    </location>
</feature>
<dbReference type="PROSITE" id="PS50850">
    <property type="entry name" value="MFS"/>
    <property type="match status" value="1"/>
</dbReference>
<feature type="transmembrane region" description="Helical" evidence="6">
    <location>
        <begin position="383"/>
        <end position="403"/>
    </location>
</feature>
<feature type="region of interest" description="Disordered" evidence="5">
    <location>
        <begin position="1"/>
        <end position="21"/>
    </location>
</feature>